<dbReference type="NCBIfam" id="NF006050">
    <property type="entry name" value="PRK08197.1"/>
    <property type="match status" value="1"/>
</dbReference>
<dbReference type="PIRSF" id="PIRSF038945">
    <property type="entry name" value="Thr_synthase"/>
    <property type="match status" value="1"/>
</dbReference>
<dbReference type="GO" id="GO:0004794">
    <property type="term" value="F:threonine deaminase activity"/>
    <property type="evidence" value="ECO:0007669"/>
    <property type="project" value="TreeGrafter"/>
</dbReference>
<dbReference type="Gene3D" id="3.40.50.1100">
    <property type="match status" value="2"/>
</dbReference>
<feature type="domain" description="Tryptophan synthase beta chain-like PALP" evidence="11">
    <location>
        <begin position="72"/>
        <end position="379"/>
    </location>
</feature>
<dbReference type="EMBL" id="SSOB01000048">
    <property type="protein sequence ID" value="THF73827.1"/>
    <property type="molecule type" value="Genomic_DNA"/>
</dbReference>
<dbReference type="EC" id="4.2.3.1" evidence="7 8"/>
<keyword evidence="4 8" id="KW-0663">Pyridoxal phosphate</keyword>
<name>A0A4S4BH35_9BACL</name>
<dbReference type="SUPFAM" id="SSF53686">
    <property type="entry name" value="Tryptophan synthase beta subunit-like PLP-dependent enzymes"/>
    <property type="match status" value="1"/>
</dbReference>
<dbReference type="GO" id="GO:0003941">
    <property type="term" value="F:L-serine ammonia-lyase activity"/>
    <property type="evidence" value="ECO:0007669"/>
    <property type="project" value="TreeGrafter"/>
</dbReference>
<comment type="similarity">
    <text evidence="2 8">Belongs to the threonine synthase family.</text>
</comment>
<proteinExistence type="inferred from homology"/>
<dbReference type="GO" id="GO:0006565">
    <property type="term" value="P:L-serine catabolic process"/>
    <property type="evidence" value="ECO:0007669"/>
    <property type="project" value="TreeGrafter"/>
</dbReference>
<evidence type="ECO:0000256" key="5">
    <source>
        <dbReference type="ARBA" id="ARBA00023239"/>
    </source>
</evidence>
<gene>
    <name evidence="12" type="ORF">E6C55_27295</name>
</gene>
<evidence type="ECO:0000256" key="1">
    <source>
        <dbReference type="ARBA" id="ARBA00001933"/>
    </source>
</evidence>
<protein>
    <recommendedName>
        <fullName evidence="3 7">Threonine synthase</fullName>
        <ecNumber evidence="7 8">4.2.3.1</ecNumber>
    </recommendedName>
</protein>
<comment type="cofactor">
    <cofactor evidence="1 8 9">
        <name>pyridoxal 5'-phosphate</name>
        <dbReference type="ChEBI" id="CHEBI:597326"/>
    </cofactor>
</comment>
<evidence type="ECO:0000256" key="10">
    <source>
        <dbReference type="PIRSR" id="PIRSR038945-2"/>
    </source>
</evidence>
<evidence type="ECO:0000313" key="13">
    <source>
        <dbReference type="Proteomes" id="UP000310636"/>
    </source>
</evidence>
<dbReference type="CDD" id="cd01563">
    <property type="entry name" value="Thr-synth_1"/>
    <property type="match status" value="1"/>
</dbReference>
<comment type="catalytic activity">
    <reaction evidence="6 8">
        <text>O-phospho-L-homoserine + H2O = L-threonine + phosphate</text>
        <dbReference type="Rhea" id="RHEA:10840"/>
        <dbReference type="ChEBI" id="CHEBI:15377"/>
        <dbReference type="ChEBI" id="CHEBI:43474"/>
        <dbReference type="ChEBI" id="CHEBI:57590"/>
        <dbReference type="ChEBI" id="CHEBI:57926"/>
        <dbReference type="EC" id="4.2.3.1"/>
    </reaction>
</comment>
<evidence type="ECO:0000256" key="2">
    <source>
        <dbReference type="ARBA" id="ARBA00005517"/>
    </source>
</evidence>
<dbReference type="PANTHER" id="PTHR48078:SF6">
    <property type="entry name" value="L-THREONINE DEHYDRATASE CATABOLIC TDCB"/>
    <property type="match status" value="1"/>
</dbReference>
<dbReference type="PANTHER" id="PTHR48078">
    <property type="entry name" value="THREONINE DEHYDRATASE, MITOCHONDRIAL-RELATED"/>
    <property type="match status" value="1"/>
</dbReference>
<evidence type="ECO:0000256" key="9">
    <source>
        <dbReference type="PIRSR" id="PIRSR038945-1"/>
    </source>
</evidence>
<comment type="caution">
    <text evidence="12">The sequence shown here is derived from an EMBL/GenBank/DDBJ whole genome shotgun (WGS) entry which is preliminary data.</text>
</comment>
<reference evidence="12 13" key="1">
    <citation type="submission" date="2019-04" db="EMBL/GenBank/DDBJ databases">
        <title>Cohnella sp. nov. isolated from preserved vegetables.</title>
        <authorList>
            <person name="Lin S.-Y."/>
            <person name="Hung M.-H."/>
            <person name="Young C.-C."/>
        </authorList>
    </citation>
    <scope>NUCLEOTIDE SEQUENCE [LARGE SCALE GENOMIC DNA]</scope>
    <source>
        <strain evidence="12 13">CC-MHH1044</strain>
    </source>
</reference>
<comment type="pathway">
    <text evidence="8">Amino-acid biosynthesis; L-threonine biosynthesis; L-threonine from L-aspartate: step 5/5.</text>
</comment>
<keyword evidence="5 8" id="KW-0456">Lyase</keyword>
<evidence type="ECO:0000256" key="3">
    <source>
        <dbReference type="ARBA" id="ARBA00018679"/>
    </source>
</evidence>
<dbReference type="InterPro" id="IPR036052">
    <property type="entry name" value="TrpB-like_PALP_sf"/>
</dbReference>
<keyword evidence="8" id="KW-0028">Amino-acid biosynthesis</keyword>
<dbReference type="InterPro" id="IPR004450">
    <property type="entry name" value="Thr_synthase-like"/>
</dbReference>
<dbReference type="NCBIfam" id="TIGR00260">
    <property type="entry name" value="thrC"/>
    <property type="match status" value="1"/>
</dbReference>
<dbReference type="GO" id="GO:0009097">
    <property type="term" value="P:isoleucine biosynthetic process"/>
    <property type="evidence" value="ECO:0007669"/>
    <property type="project" value="TreeGrafter"/>
</dbReference>
<evidence type="ECO:0000259" key="11">
    <source>
        <dbReference type="Pfam" id="PF00291"/>
    </source>
</evidence>
<dbReference type="Pfam" id="PF00291">
    <property type="entry name" value="PALP"/>
    <property type="match status" value="1"/>
</dbReference>
<dbReference type="AlphaFoldDB" id="A0A4S4BH35"/>
<dbReference type="InterPro" id="IPR001926">
    <property type="entry name" value="TrpB-like_PALP"/>
</dbReference>
<dbReference type="InterPro" id="IPR050147">
    <property type="entry name" value="Ser/Thr_Dehydratase"/>
</dbReference>
<keyword evidence="8" id="KW-0791">Threonine biosynthesis</keyword>
<dbReference type="GO" id="GO:0006567">
    <property type="term" value="P:L-threonine catabolic process"/>
    <property type="evidence" value="ECO:0007669"/>
    <property type="project" value="TreeGrafter"/>
</dbReference>
<comment type="function">
    <text evidence="8">Catalyzes the gamma-elimination of phosphate from L-phosphohomoserine and the beta-addition of water to produce L-threonine.</text>
</comment>
<dbReference type="UniPathway" id="UPA00050">
    <property type="reaction ID" value="UER00065"/>
</dbReference>
<sequence length="390" mass="41416">MLFLGFECTGCRRFYPPDLLYCCSSCGASLDAVYNYERWLASLSAEEWLFRPGEGVLKYRELLPLRPSASPISLGEGNTPLLKIRNISNIMNIENIYIKNETVNPTLSFKDRAQAVAVNAAADLGLSDVICASTGNTGVAAAAYAARAGLGCLVYVPAGTPEEKLAIIRAFGAELRIVEGNYGDAYEQAAREALGRGAFNLTSTYLNPYSIEGHKTIAYEIAGAFGGVPDWIVVPIGAGPLLSAIYKGFRELRLAGWIDRLPRMAGVQAAGCAPIVKAFEAGDADVAPWDSPRTIASGIADPLTTYPADGTRTLRIIRESGGAAIGVDEGDILGFRECLAREEGIVVEAASATAMAALVRLKEQGWLDKGQSIVTVATGHGLKDMAVSTI</sequence>
<dbReference type="Proteomes" id="UP000310636">
    <property type="component" value="Unassembled WGS sequence"/>
</dbReference>
<feature type="modified residue" description="N6-(pyridoxal phosphate)lysine" evidence="10">
    <location>
        <position position="110"/>
    </location>
</feature>
<evidence type="ECO:0000256" key="4">
    <source>
        <dbReference type="ARBA" id="ARBA00022898"/>
    </source>
</evidence>
<evidence type="ECO:0000256" key="6">
    <source>
        <dbReference type="ARBA" id="ARBA00049144"/>
    </source>
</evidence>
<dbReference type="GO" id="GO:0009088">
    <property type="term" value="P:threonine biosynthetic process"/>
    <property type="evidence" value="ECO:0007669"/>
    <property type="project" value="UniProtKB-UniRule"/>
</dbReference>
<dbReference type="InterPro" id="IPR026260">
    <property type="entry name" value="Thr_Synthase_bac/arc"/>
</dbReference>
<evidence type="ECO:0000256" key="7">
    <source>
        <dbReference type="NCBIfam" id="TIGR00260"/>
    </source>
</evidence>
<accession>A0A4S4BH35</accession>
<organism evidence="12 13">
    <name type="scientific">Cohnella fermenti</name>
    <dbReference type="NCBI Taxonomy" id="2565925"/>
    <lineage>
        <taxon>Bacteria</taxon>
        <taxon>Bacillati</taxon>
        <taxon>Bacillota</taxon>
        <taxon>Bacilli</taxon>
        <taxon>Bacillales</taxon>
        <taxon>Paenibacillaceae</taxon>
        <taxon>Cohnella</taxon>
    </lineage>
</organism>
<evidence type="ECO:0000256" key="8">
    <source>
        <dbReference type="PIRNR" id="PIRNR038945"/>
    </source>
</evidence>
<keyword evidence="13" id="KW-1185">Reference proteome</keyword>
<evidence type="ECO:0000313" key="12">
    <source>
        <dbReference type="EMBL" id="THF73827.1"/>
    </source>
</evidence>
<dbReference type="RefSeq" id="WP_136373004.1">
    <property type="nucleotide sequence ID" value="NZ_SSOB01000048.1"/>
</dbReference>
<dbReference type="GO" id="GO:0004795">
    <property type="term" value="F:threonine synthase activity"/>
    <property type="evidence" value="ECO:0007669"/>
    <property type="project" value="UniProtKB-UniRule"/>
</dbReference>
<dbReference type="OrthoDB" id="9778118at2"/>
<feature type="binding site" evidence="9">
    <location>
        <position position="136"/>
    </location>
    <ligand>
        <name>pyridoxal 5'-phosphate</name>
        <dbReference type="ChEBI" id="CHEBI:597326"/>
    </ligand>
</feature>
<feature type="binding site" evidence="9">
    <location>
        <position position="378"/>
    </location>
    <ligand>
        <name>pyridoxal 5'-phosphate</name>
        <dbReference type="ChEBI" id="CHEBI:597326"/>
    </ligand>
</feature>